<evidence type="ECO:0008006" key="4">
    <source>
        <dbReference type="Google" id="ProtNLM"/>
    </source>
</evidence>
<keyword evidence="2" id="KW-0732">Signal</keyword>
<dbReference type="InterPro" id="IPR012341">
    <property type="entry name" value="6hp_glycosidase-like_sf"/>
</dbReference>
<dbReference type="GO" id="GO:0016787">
    <property type="term" value="F:hydrolase activity"/>
    <property type="evidence" value="ECO:0007669"/>
    <property type="project" value="UniProtKB-KW"/>
</dbReference>
<keyword evidence="1" id="KW-0378">Hydrolase</keyword>
<evidence type="ECO:0000313" key="3">
    <source>
        <dbReference type="EMBL" id="SBW03747.1"/>
    </source>
</evidence>
<sequence>MYKKIFVLLFVFSTQLSFAQSYDLKNFPEGCEPEFIGKKLTERYLQTPHSHWGNINSEHKVTFVTYPDVCAWLGALWFTQSVKDENLYNKLVDRFDPLFTTEKDFLPTLRPTAHNVVDWYVFGAVPLEIYKKKKEQKYFDLGMKYADGQWILPENPKDYEKEWHDKGYSWQTRLWIDDMFMITAVQDQAYLVTGDKKYIDRSANEMVLYLDRIQRENGLFYHAPEAPFFWGRGNGWMAVGMAELLRILPKDNPHNEKIKEAYKKMMKTLLRYQGYDGMWGQLIDDPNSWRETSGTAMFTYAMIVGVKNGWLDKKTYGAAARKGWLALLTYLNEDYNLRNVCEGTGTKNDYNHYINRKRLIGDMHGQAALMWCAYGLASDDVKRK</sequence>
<dbReference type="Gene3D" id="1.50.10.10">
    <property type="match status" value="1"/>
</dbReference>
<dbReference type="InterPro" id="IPR010905">
    <property type="entry name" value="Glyco_hydro_88"/>
</dbReference>
<gene>
    <name evidence="3" type="ORF">KL86DYS1_30658</name>
</gene>
<dbReference type="InterPro" id="IPR008928">
    <property type="entry name" value="6-hairpin_glycosidase_sf"/>
</dbReference>
<protein>
    <recommendedName>
        <fullName evidence="4">Glycosyl hydrolase family 88</fullName>
    </recommendedName>
</protein>
<dbReference type="AlphaFoldDB" id="A0A212JWH1"/>
<dbReference type="PANTHER" id="PTHR33886:SF8">
    <property type="entry name" value="UNSATURATED RHAMNOGALACTURONAN HYDROLASE (EUROFUNG)"/>
    <property type="match status" value="1"/>
</dbReference>
<name>A0A212JWH1_9BACT</name>
<evidence type="ECO:0000256" key="2">
    <source>
        <dbReference type="SAM" id="SignalP"/>
    </source>
</evidence>
<dbReference type="EMBL" id="FLUM01000003">
    <property type="protein sequence ID" value="SBW03747.1"/>
    <property type="molecule type" value="Genomic_DNA"/>
</dbReference>
<dbReference type="SUPFAM" id="SSF48208">
    <property type="entry name" value="Six-hairpin glycosidases"/>
    <property type="match status" value="1"/>
</dbReference>
<evidence type="ECO:0000256" key="1">
    <source>
        <dbReference type="ARBA" id="ARBA00022801"/>
    </source>
</evidence>
<proteinExistence type="predicted"/>
<dbReference type="GO" id="GO:0005975">
    <property type="term" value="P:carbohydrate metabolic process"/>
    <property type="evidence" value="ECO:0007669"/>
    <property type="project" value="InterPro"/>
</dbReference>
<organism evidence="3">
    <name type="scientific">uncultured Dysgonomonas sp</name>
    <dbReference type="NCBI Taxonomy" id="206096"/>
    <lineage>
        <taxon>Bacteria</taxon>
        <taxon>Pseudomonadati</taxon>
        <taxon>Bacteroidota</taxon>
        <taxon>Bacteroidia</taxon>
        <taxon>Bacteroidales</taxon>
        <taxon>Dysgonomonadaceae</taxon>
        <taxon>Dysgonomonas</taxon>
        <taxon>environmental samples</taxon>
    </lineage>
</organism>
<dbReference type="InterPro" id="IPR052043">
    <property type="entry name" value="PolySaccharide_Degr_Enz"/>
</dbReference>
<accession>A0A212JWH1</accession>
<dbReference type="RefSeq" id="WP_296942670.1">
    <property type="nucleotide sequence ID" value="NZ_LT599032.1"/>
</dbReference>
<reference evidence="3" key="1">
    <citation type="submission" date="2016-04" db="EMBL/GenBank/DDBJ databases">
        <authorList>
            <person name="Evans L.H."/>
            <person name="Alamgir A."/>
            <person name="Owens N."/>
            <person name="Weber N.D."/>
            <person name="Virtaneva K."/>
            <person name="Barbian K."/>
            <person name="Babar A."/>
            <person name="Rosenke K."/>
        </authorList>
    </citation>
    <scope>NUCLEOTIDE SEQUENCE</scope>
    <source>
        <strain evidence="3">86-1</strain>
    </source>
</reference>
<dbReference type="PANTHER" id="PTHR33886">
    <property type="entry name" value="UNSATURATED RHAMNOGALACTURONAN HYDROLASE (EUROFUNG)"/>
    <property type="match status" value="1"/>
</dbReference>
<dbReference type="Pfam" id="PF07470">
    <property type="entry name" value="Glyco_hydro_88"/>
    <property type="match status" value="1"/>
</dbReference>
<feature type="signal peptide" evidence="2">
    <location>
        <begin position="1"/>
        <end position="19"/>
    </location>
</feature>
<feature type="chain" id="PRO_5012171322" description="Glycosyl hydrolase family 88" evidence="2">
    <location>
        <begin position="20"/>
        <end position="384"/>
    </location>
</feature>